<protein>
    <submittedName>
        <fullName evidence="3">Uncharacterized protein</fullName>
    </submittedName>
</protein>
<feature type="compositionally biased region" description="Basic and acidic residues" evidence="1">
    <location>
        <begin position="413"/>
        <end position="425"/>
    </location>
</feature>
<keyword evidence="2" id="KW-0472">Membrane</keyword>
<sequence>MSNRVGLTIIACSLGIVFFVACRSALNSLENDEPNVLAGFEYDPNDNRYLEATIGSTCKEVAVNWQNVHLSGPMKNKTRKPSEKLLPDFSLYGRVAVYPDNKMETLRTDRLFWDDIDTRIGLSRREALAKNDHGGFGEAALEAFDQYRHYINGKRGGVINAPTSWVEAAAFRHGAASVMSIGYRQVEIQSANNLTFMHPLDICKQQRDTVNSLDFAAAFTTIERSGLGRFNEALDPWGDLRMMAMVRCLLKFDGIFVLGVPLGEDALFWNSHRTYGSLRLSWLVRGYKLLGCFILLASVLQSKMSGWGSRSGAWLLRKCQGRDIHEFAEKVHDALMHRISFVNRDPDIKLHVLPQADFCDLGSNLEQYEVIYWSEDRLKMKKQFEGLFEKAGVPKEIVAKVLRHLTESSTAHAQRDNDRKSREADVWPGAPPSQRVDRIVRCWQVRL</sequence>
<dbReference type="InterPro" id="IPR004951">
    <property type="entry name" value="DUF268_CAE_spp"/>
</dbReference>
<dbReference type="Pfam" id="PF03269">
    <property type="entry name" value="DUF268"/>
    <property type="match status" value="1"/>
</dbReference>
<feature type="region of interest" description="Disordered" evidence="1">
    <location>
        <begin position="408"/>
        <end position="433"/>
    </location>
</feature>
<dbReference type="EMBL" id="CATQJA010001494">
    <property type="protein sequence ID" value="CAJ0567510.1"/>
    <property type="molecule type" value="Genomic_DNA"/>
</dbReference>
<evidence type="ECO:0000256" key="2">
    <source>
        <dbReference type="SAM" id="Phobius"/>
    </source>
</evidence>
<keyword evidence="2" id="KW-1133">Transmembrane helix</keyword>
<dbReference type="Proteomes" id="UP001177023">
    <property type="component" value="Unassembled WGS sequence"/>
</dbReference>
<proteinExistence type="predicted"/>
<evidence type="ECO:0000313" key="3">
    <source>
        <dbReference type="EMBL" id="CAJ0567510.1"/>
    </source>
</evidence>
<dbReference type="PROSITE" id="PS51257">
    <property type="entry name" value="PROKAR_LIPOPROTEIN"/>
    <property type="match status" value="1"/>
</dbReference>
<accession>A0AA36CFR6</accession>
<name>A0AA36CFR6_9BILA</name>
<keyword evidence="2" id="KW-0812">Transmembrane</keyword>
<keyword evidence="4" id="KW-1185">Reference proteome</keyword>
<organism evidence="3 4">
    <name type="scientific">Mesorhabditis spiculigera</name>
    <dbReference type="NCBI Taxonomy" id="96644"/>
    <lineage>
        <taxon>Eukaryota</taxon>
        <taxon>Metazoa</taxon>
        <taxon>Ecdysozoa</taxon>
        <taxon>Nematoda</taxon>
        <taxon>Chromadorea</taxon>
        <taxon>Rhabditida</taxon>
        <taxon>Rhabditina</taxon>
        <taxon>Rhabditomorpha</taxon>
        <taxon>Rhabditoidea</taxon>
        <taxon>Rhabditidae</taxon>
        <taxon>Mesorhabditinae</taxon>
        <taxon>Mesorhabditis</taxon>
    </lineage>
</organism>
<feature type="transmembrane region" description="Helical" evidence="2">
    <location>
        <begin position="6"/>
        <end position="26"/>
    </location>
</feature>
<evidence type="ECO:0000256" key="1">
    <source>
        <dbReference type="SAM" id="MobiDB-lite"/>
    </source>
</evidence>
<gene>
    <name evidence="3" type="ORF">MSPICULIGERA_LOCUS6062</name>
</gene>
<dbReference type="AlphaFoldDB" id="A0AA36CFR6"/>
<comment type="caution">
    <text evidence="3">The sequence shown here is derived from an EMBL/GenBank/DDBJ whole genome shotgun (WGS) entry which is preliminary data.</text>
</comment>
<feature type="non-terminal residue" evidence="3">
    <location>
        <position position="1"/>
    </location>
</feature>
<evidence type="ECO:0000313" key="4">
    <source>
        <dbReference type="Proteomes" id="UP001177023"/>
    </source>
</evidence>
<reference evidence="3" key="1">
    <citation type="submission" date="2023-06" db="EMBL/GenBank/DDBJ databases">
        <authorList>
            <person name="Delattre M."/>
        </authorList>
    </citation>
    <scope>NUCLEOTIDE SEQUENCE</scope>
    <source>
        <strain evidence="3">AF72</strain>
    </source>
</reference>